<protein>
    <submittedName>
        <fullName evidence="2">Uncharacterized protein</fullName>
    </submittedName>
</protein>
<name>A0ABT3N8C1_9BACT</name>
<dbReference type="Proteomes" id="UP001209681">
    <property type="component" value="Unassembled WGS sequence"/>
</dbReference>
<feature type="compositionally biased region" description="Low complexity" evidence="1">
    <location>
        <begin position="38"/>
        <end position="49"/>
    </location>
</feature>
<evidence type="ECO:0000313" key="3">
    <source>
        <dbReference type="Proteomes" id="UP001209681"/>
    </source>
</evidence>
<keyword evidence="3" id="KW-1185">Reference proteome</keyword>
<evidence type="ECO:0000256" key="1">
    <source>
        <dbReference type="SAM" id="MobiDB-lite"/>
    </source>
</evidence>
<evidence type="ECO:0000313" key="2">
    <source>
        <dbReference type="EMBL" id="MCW7753421.1"/>
    </source>
</evidence>
<gene>
    <name evidence="2" type="ORF">OOT00_05400</name>
</gene>
<proteinExistence type="predicted"/>
<dbReference type="EMBL" id="JAPFPW010000004">
    <property type="protein sequence ID" value="MCW7753421.1"/>
    <property type="molecule type" value="Genomic_DNA"/>
</dbReference>
<dbReference type="RefSeq" id="WP_265424289.1">
    <property type="nucleotide sequence ID" value="NZ_JAPFPW010000004.1"/>
</dbReference>
<accession>A0ABT3N8C1</accession>
<reference evidence="2 3" key="1">
    <citation type="submission" date="2022-11" db="EMBL/GenBank/DDBJ databases">
        <title>Desulfobotulus tamanensis H1 sp. nov. - anaerobic, alkaliphilic, sulphate reducing bacterium isolated from terrestrial mud volcano.</title>
        <authorList>
            <person name="Frolova A."/>
            <person name="Merkel A.Y."/>
            <person name="Slobodkin A.I."/>
        </authorList>
    </citation>
    <scope>NUCLEOTIDE SEQUENCE [LARGE SCALE GENOMIC DNA]</scope>
    <source>
        <strain evidence="2 3">H1</strain>
    </source>
</reference>
<feature type="region of interest" description="Disordered" evidence="1">
    <location>
        <begin position="1"/>
        <end position="65"/>
    </location>
</feature>
<feature type="compositionally biased region" description="Basic and acidic residues" evidence="1">
    <location>
        <begin position="1"/>
        <end position="11"/>
    </location>
</feature>
<organism evidence="2 3">
    <name type="scientific">Desulfobotulus pelophilus</name>
    <dbReference type="NCBI Taxonomy" id="2823377"/>
    <lineage>
        <taxon>Bacteria</taxon>
        <taxon>Pseudomonadati</taxon>
        <taxon>Thermodesulfobacteriota</taxon>
        <taxon>Desulfobacteria</taxon>
        <taxon>Desulfobacterales</taxon>
        <taxon>Desulfobacteraceae</taxon>
        <taxon>Desulfobotulus</taxon>
    </lineage>
</organism>
<sequence>MAKDVATDRHTGPITLSQRVTGAVSRSAAGTLPKSHHAASCSSESSVQSPDTSPDAPPAKPRATLAPFDDLTDLSFAIPFGFHKYAELVD</sequence>
<comment type="caution">
    <text evidence="2">The sequence shown here is derived from an EMBL/GenBank/DDBJ whole genome shotgun (WGS) entry which is preliminary data.</text>
</comment>